<comment type="caution">
    <text evidence="1">The sequence shown here is derived from an EMBL/GenBank/DDBJ whole genome shotgun (WGS) entry which is preliminary data.</text>
</comment>
<keyword evidence="2" id="KW-1185">Reference proteome</keyword>
<protein>
    <submittedName>
        <fullName evidence="1">Uncharacterized protein</fullName>
    </submittedName>
</protein>
<proteinExistence type="predicted"/>
<gene>
    <name evidence="1" type="ORF">Patl1_27460</name>
</gene>
<dbReference type="EMBL" id="CM047901">
    <property type="protein sequence ID" value="KAJ0097020.1"/>
    <property type="molecule type" value="Genomic_DNA"/>
</dbReference>
<accession>A0ACC1BDE4</accession>
<evidence type="ECO:0000313" key="1">
    <source>
        <dbReference type="EMBL" id="KAJ0097020.1"/>
    </source>
</evidence>
<reference evidence="2" key="1">
    <citation type="journal article" date="2023" name="G3 (Bethesda)">
        <title>Genome assembly and association tests identify interacting loci associated with vigor, precocity, and sex in interspecific pistachio rootstocks.</title>
        <authorList>
            <person name="Palmer W."/>
            <person name="Jacygrad E."/>
            <person name="Sagayaradj S."/>
            <person name="Cavanaugh K."/>
            <person name="Han R."/>
            <person name="Bertier L."/>
            <person name="Beede B."/>
            <person name="Kafkas S."/>
            <person name="Golino D."/>
            <person name="Preece J."/>
            <person name="Michelmore R."/>
        </authorList>
    </citation>
    <scope>NUCLEOTIDE SEQUENCE [LARGE SCALE GENOMIC DNA]</scope>
</reference>
<dbReference type="Proteomes" id="UP001164250">
    <property type="component" value="Chromosome 5"/>
</dbReference>
<organism evidence="1 2">
    <name type="scientific">Pistacia atlantica</name>
    <dbReference type="NCBI Taxonomy" id="434234"/>
    <lineage>
        <taxon>Eukaryota</taxon>
        <taxon>Viridiplantae</taxon>
        <taxon>Streptophyta</taxon>
        <taxon>Embryophyta</taxon>
        <taxon>Tracheophyta</taxon>
        <taxon>Spermatophyta</taxon>
        <taxon>Magnoliopsida</taxon>
        <taxon>eudicotyledons</taxon>
        <taxon>Gunneridae</taxon>
        <taxon>Pentapetalae</taxon>
        <taxon>rosids</taxon>
        <taxon>malvids</taxon>
        <taxon>Sapindales</taxon>
        <taxon>Anacardiaceae</taxon>
        <taxon>Pistacia</taxon>
    </lineage>
</organism>
<sequence>MKSYRLLPSPKSEAGSRVEDQNSSEDSVFPFQLVKNLCFCGKLFESNALKWRRSSTKSHRLPPGPRGFPIFGSLHLLGKFPHKDFHQLSKKYGSIIFLRLGLSPTVVVSSPHAAEQFLKTHDLVFASRPPVEALKYMCYGQKNPSFSPYGSYWRTVRKISTLELLSDSRISAFRTMRKQELDLLIEYIKEAAAARDAIDLSAKVSSLTAYMTCLMVFGKKYMDEEFGGGGFETVIKEASTLAAKPNLSDYIPHIASLDLQGLTKRMKAVSKVFDDFLENIIDEHVQCKDENRKKDFVDVMLSFLGSEETEYKIERHHIKAILVVSNPIIVRREI</sequence>
<name>A0ACC1BDE4_9ROSI</name>
<evidence type="ECO:0000313" key="2">
    <source>
        <dbReference type="Proteomes" id="UP001164250"/>
    </source>
</evidence>